<reference evidence="1 2" key="1">
    <citation type="submission" date="2020-09" db="EMBL/GenBank/DDBJ databases">
        <title>De no assembly of potato wild relative species, Solanum commersonii.</title>
        <authorList>
            <person name="Cho K."/>
        </authorList>
    </citation>
    <scope>NUCLEOTIDE SEQUENCE [LARGE SCALE GENOMIC DNA]</scope>
    <source>
        <strain evidence="1">LZ3.2</strain>
        <tissue evidence="1">Leaf</tissue>
    </source>
</reference>
<gene>
    <name evidence="1" type="ORF">H5410_060912</name>
</gene>
<proteinExistence type="predicted"/>
<comment type="caution">
    <text evidence="1">The sequence shown here is derived from an EMBL/GenBank/DDBJ whole genome shotgun (WGS) entry which is preliminary data.</text>
</comment>
<accession>A0A9J5W6I4</accession>
<dbReference type="Proteomes" id="UP000824120">
    <property type="component" value="Chromosome 12"/>
</dbReference>
<sequence>MVWRLMSNNLYSIFVNGQAYGFFIHLGVENKDIIYHPSYLSLLLKCLLALHEKALEVLGQKLKRWTRIYQGSFPFIYLDCPVFNGKKRISHFKDLMREINRSVMTK</sequence>
<evidence type="ECO:0000313" key="1">
    <source>
        <dbReference type="EMBL" id="KAG5571146.1"/>
    </source>
</evidence>
<name>A0A9J5W6I4_SOLCO</name>
<dbReference type="OrthoDB" id="411842at2759"/>
<keyword evidence="2" id="KW-1185">Reference proteome</keyword>
<protein>
    <submittedName>
        <fullName evidence="1">Uncharacterized protein</fullName>
    </submittedName>
</protein>
<evidence type="ECO:0000313" key="2">
    <source>
        <dbReference type="Proteomes" id="UP000824120"/>
    </source>
</evidence>
<dbReference type="AlphaFoldDB" id="A0A9J5W6I4"/>
<dbReference type="EMBL" id="JACXVP010000012">
    <property type="protein sequence ID" value="KAG5571146.1"/>
    <property type="molecule type" value="Genomic_DNA"/>
</dbReference>
<organism evidence="1 2">
    <name type="scientific">Solanum commersonii</name>
    <name type="common">Commerson's wild potato</name>
    <name type="synonym">Commerson's nightshade</name>
    <dbReference type="NCBI Taxonomy" id="4109"/>
    <lineage>
        <taxon>Eukaryota</taxon>
        <taxon>Viridiplantae</taxon>
        <taxon>Streptophyta</taxon>
        <taxon>Embryophyta</taxon>
        <taxon>Tracheophyta</taxon>
        <taxon>Spermatophyta</taxon>
        <taxon>Magnoliopsida</taxon>
        <taxon>eudicotyledons</taxon>
        <taxon>Gunneridae</taxon>
        <taxon>Pentapetalae</taxon>
        <taxon>asterids</taxon>
        <taxon>lamiids</taxon>
        <taxon>Solanales</taxon>
        <taxon>Solanaceae</taxon>
        <taxon>Solanoideae</taxon>
        <taxon>Solaneae</taxon>
        <taxon>Solanum</taxon>
    </lineage>
</organism>